<dbReference type="EMBL" id="GBXM01006788">
    <property type="protein sequence ID" value="JAI01790.1"/>
    <property type="molecule type" value="Transcribed_RNA"/>
</dbReference>
<evidence type="ECO:0000313" key="1">
    <source>
        <dbReference type="EMBL" id="JAI01790.1"/>
    </source>
</evidence>
<sequence length="81" mass="10029">MKRQRTETNLHTVSHWLCYERVSHWKRLRKNGPLIMFPSYYLEVFWSEKKKSCFFVKHIFFPPKTMYLMSVEEVYCCVTWA</sequence>
<protein>
    <submittedName>
        <fullName evidence="1">Uncharacterized protein</fullName>
    </submittedName>
</protein>
<organism evidence="1">
    <name type="scientific">Anguilla anguilla</name>
    <name type="common">European freshwater eel</name>
    <name type="synonym">Muraena anguilla</name>
    <dbReference type="NCBI Taxonomy" id="7936"/>
    <lineage>
        <taxon>Eukaryota</taxon>
        <taxon>Metazoa</taxon>
        <taxon>Chordata</taxon>
        <taxon>Craniata</taxon>
        <taxon>Vertebrata</taxon>
        <taxon>Euteleostomi</taxon>
        <taxon>Actinopterygii</taxon>
        <taxon>Neopterygii</taxon>
        <taxon>Teleostei</taxon>
        <taxon>Anguilliformes</taxon>
        <taxon>Anguillidae</taxon>
        <taxon>Anguilla</taxon>
    </lineage>
</organism>
<dbReference type="AlphaFoldDB" id="A0A0E9XGM1"/>
<proteinExistence type="predicted"/>
<name>A0A0E9XGM1_ANGAN</name>
<accession>A0A0E9XGM1</accession>
<reference evidence="1" key="2">
    <citation type="journal article" date="2015" name="Fish Shellfish Immunol.">
        <title>Early steps in the European eel (Anguilla anguilla)-Vibrio vulnificus interaction in the gills: Role of the RtxA13 toxin.</title>
        <authorList>
            <person name="Callol A."/>
            <person name="Pajuelo D."/>
            <person name="Ebbesson L."/>
            <person name="Teles M."/>
            <person name="MacKenzie S."/>
            <person name="Amaro C."/>
        </authorList>
    </citation>
    <scope>NUCLEOTIDE SEQUENCE</scope>
</reference>
<reference evidence="1" key="1">
    <citation type="submission" date="2014-11" db="EMBL/GenBank/DDBJ databases">
        <authorList>
            <person name="Amaro Gonzalez C."/>
        </authorList>
    </citation>
    <scope>NUCLEOTIDE SEQUENCE</scope>
</reference>